<keyword evidence="5 7" id="KW-1133">Transmembrane helix</keyword>
<gene>
    <name evidence="8" type="ORF">SAMN06265379_104323</name>
</gene>
<sequence>MNKLNSLLKRESKANNATCALESPEEVHQRDKSKIRLVVSIAIVLPLIIALYHYLPGLVDAFTYNFINLKPASHLGAAINFFFYDTIKILILLFLISSLMGIINAYFPVDRLRIYLTTKKMYGLEYFFASFFGAVTPFCSCSSIPLFIGFVKGGIPLGVTFAYLITSPLVNEVAVAMFLGLFGLKATIIYAGSGILMGMIGGIVLGKLKLDKYLSDWVRQIQENAIQENEEWNSEKMPFLDRLPAIIKDGWDIVRKVLLYVIIGIAVGAAMHGYVPENFFADFLSADKWYAIPLAVILAVPMYANAAGIVPVIQVFVAKGVPLGTAIAFMMAVVGLSLPEATLLKKVMKWKLIGVFFGIITLFIIVLGYLFNLVL</sequence>
<keyword evidence="9" id="KW-1185">Reference proteome</keyword>
<evidence type="ECO:0000256" key="3">
    <source>
        <dbReference type="ARBA" id="ARBA00022475"/>
    </source>
</evidence>
<feature type="transmembrane region" description="Helical" evidence="7">
    <location>
        <begin position="127"/>
        <end position="148"/>
    </location>
</feature>
<dbReference type="GO" id="GO:0005886">
    <property type="term" value="C:plasma membrane"/>
    <property type="evidence" value="ECO:0007669"/>
    <property type="project" value="UniProtKB-SubCell"/>
</dbReference>
<feature type="transmembrane region" description="Helical" evidence="7">
    <location>
        <begin position="89"/>
        <end position="107"/>
    </location>
</feature>
<dbReference type="Pfam" id="PF03773">
    <property type="entry name" value="ArsP_1"/>
    <property type="match status" value="1"/>
</dbReference>
<dbReference type="PANTHER" id="PTHR42775:SF2">
    <property type="entry name" value="PERMEASE"/>
    <property type="match status" value="1"/>
</dbReference>
<feature type="transmembrane region" description="Helical" evidence="7">
    <location>
        <begin position="320"/>
        <end position="338"/>
    </location>
</feature>
<protein>
    <recommendedName>
        <fullName evidence="10">Permease</fullName>
    </recommendedName>
</protein>
<keyword evidence="3" id="KW-1003">Cell membrane</keyword>
<name>A0A521D9D1_SACCC</name>
<evidence type="ECO:0000256" key="4">
    <source>
        <dbReference type="ARBA" id="ARBA00022692"/>
    </source>
</evidence>
<evidence type="ECO:0000256" key="7">
    <source>
        <dbReference type="SAM" id="Phobius"/>
    </source>
</evidence>
<dbReference type="InterPro" id="IPR005524">
    <property type="entry name" value="DUF318"/>
</dbReference>
<evidence type="ECO:0000313" key="9">
    <source>
        <dbReference type="Proteomes" id="UP000319040"/>
    </source>
</evidence>
<feature type="transmembrane region" description="Helical" evidence="7">
    <location>
        <begin position="37"/>
        <end position="55"/>
    </location>
</feature>
<organism evidence="8 9">
    <name type="scientific">Saccharicrinis carchari</name>
    <dbReference type="NCBI Taxonomy" id="1168039"/>
    <lineage>
        <taxon>Bacteria</taxon>
        <taxon>Pseudomonadati</taxon>
        <taxon>Bacteroidota</taxon>
        <taxon>Bacteroidia</taxon>
        <taxon>Marinilabiliales</taxon>
        <taxon>Marinilabiliaceae</taxon>
        <taxon>Saccharicrinis</taxon>
    </lineage>
</organism>
<evidence type="ECO:0000256" key="6">
    <source>
        <dbReference type="ARBA" id="ARBA00023136"/>
    </source>
</evidence>
<dbReference type="OrthoDB" id="9777774at2"/>
<feature type="transmembrane region" description="Helical" evidence="7">
    <location>
        <begin position="290"/>
        <end position="313"/>
    </location>
</feature>
<dbReference type="EMBL" id="FXTB01000004">
    <property type="protein sequence ID" value="SMO67490.1"/>
    <property type="molecule type" value="Genomic_DNA"/>
</dbReference>
<keyword evidence="6 7" id="KW-0472">Membrane</keyword>
<dbReference type="PANTHER" id="PTHR42775">
    <property type="entry name" value="PERMEASE RV2963-RELATED"/>
    <property type="match status" value="1"/>
</dbReference>
<feature type="transmembrane region" description="Helical" evidence="7">
    <location>
        <begin position="257"/>
        <end position="275"/>
    </location>
</feature>
<comment type="subcellular location">
    <subcellularLocation>
        <location evidence="1">Cell membrane</location>
        <topology evidence="1">Multi-pass membrane protein</topology>
    </subcellularLocation>
</comment>
<dbReference type="InterPro" id="IPR053166">
    <property type="entry name" value="UPF0718_permease"/>
</dbReference>
<evidence type="ECO:0000313" key="8">
    <source>
        <dbReference type="EMBL" id="SMO67490.1"/>
    </source>
</evidence>
<keyword evidence="4 7" id="KW-0812">Transmembrane</keyword>
<evidence type="ECO:0000256" key="2">
    <source>
        <dbReference type="ARBA" id="ARBA00006386"/>
    </source>
</evidence>
<evidence type="ECO:0008006" key="10">
    <source>
        <dbReference type="Google" id="ProtNLM"/>
    </source>
</evidence>
<evidence type="ECO:0000256" key="5">
    <source>
        <dbReference type="ARBA" id="ARBA00022989"/>
    </source>
</evidence>
<proteinExistence type="inferred from homology"/>
<feature type="transmembrane region" description="Helical" evidence="7">
    <location>
        <begin position="188"/>
        <end position="206"/>
    </location>
</feature>
<evidence type="ECO:0000256" key="1">
    <source>
        <dbReference type="ARBA" id="ARBA00004651"/>
    </source>
</evidence>
<comment type="similarity">
    <text evidence="2">Belongs to the UPF0718 family.</text>
</comment>
<dbReference type="Proteomes" id="UP000319040">
    <property type="component" value="Unassembled WGS sequence"/>
</dbReference>
<feature type="transmembrane region" description="Helical" evidence="7">
    <location>
        <begin position="350"/>
        <end position="371"/>
    </location>
</feature>
<accession>A0A521D9D1</accession>
<dbReference type="RefSeq" id="WP_142533451.1">
    <property type="nucleotide sequence ID" value="NZ_FXTB01000004.1"/>
</dbReference>
<reference evidence="8 9" key="1">
    <citation type="submission" date="2017-05" db="EMBL/GenBank/DDBJ databases">
        <authorList>
            <person name="Varghese N."/>
            <person name="Submissions S."/>
        </authorList>
    </citation>
    <scope>NUCLEOTIDE SEQUENCE [LARGE SCALE GENOMIC DNA]</scope>
    <source>
        <strain evidence="8 9">DSM 27040</strain>
    </source>
</reference>
<dbReference type="AlphaFoldDB" id="A0A521D9D1"/>